<name>A0A3N2GWE1_9PSEU</name>
<dbReference type="EMBL" id="RKHY01000001">
    <property type="protein sequence ID" value="ROS40981.1"/>
    <property type="molecule type" value="Genomic_DNA"/>
</dbReference>
<organism evidence="2 3">
    <name type="scientific">Amycolatopsis thermoflava</name>
    <dbReference type="NCBI Taxonomy" id="84480"/>
    <lineage>
        <taxon>Bacteria</taxon>
        <taxon>Bacillati</taxon>
        <taxon>Actinomycetota</taxon>
        <taxon>Actinomycetes</taxon>
        <taxon>Pseudonocardiales</taxon>
        <taxon>Pseudonocardiaceae</taxon>
        <taxon>Amycolatopsis</taxon>
        <taxon>Amycolatopsis methanolica group</taxon>
    </lineage>
</organism>
<accession>A0A3N2GWE1</accession>
<gene>
    <name evidence="2" type="ORF">EDD35_3329</name>
</gene>
<comment type="caution">
    <text evidence="2">The sequence shown here is derived from an EMBL/GenBank/DDBJ whole genome shotgun (WGS) entry which is preliminary data.</text>
</comment>
<proteinExistence type="predicted"/>
<dbReference type="RefSeq" id="WP_378365062.1">
    <property type="nucleotide sequence ID" value="NZ_CBDRBM010000006.1"/>
</dbReference>
<dbReference type="AlphaFoldDB" id="A0A3N2GWE1"/>
<dbReference type="GeneID" id="301844700"/>
<sequence>MSKRPQRHGASRTVRGVLLALTSGGLAVSAHALAHGGLPDTALTLLLVLLVGWTGTALADRTRGPVGVLAVLGAAQLLMHVVLDELMPHAGDMPGAMFAAHAGATVVTGLLLAHAEALLDVAAARLSLLLPVLFGPLPPPVPLPAAPAPAPGVPQVQVLLNRMHARRGPPARPAHHTLHLSAAR</sequence>
<keyword evidence="1" id="KW-1133">Transmembrane helix</keyword>
<feature type="transmembrane region" description="Helical" evidence="1">
    <location>
        <begin position="42"/>
        <end position="59"/>
    </location>
</feature>
<evidence type="ECO:0000313" key="2">
    <source>
        <dbReference type="EMBL" id="ROS40981.1"/>
    </source>
</evidence>
<reference evidence="2 3" key="1">
    <citation type="submission" date="2018-11" db="EMBL/GenBank/DDBJ databases">
        <title>Sequencing the genomes of 1000 actinobacteria strains.</title>
        <authorList>
            <person name="Klenk H.-P."/>
        </authorList>
    </citation>
    <scope>NUCLEOTIDE SEQUENCE [LARGE SCALE GENOMIC DNA]</scope>
    <source>
        <strain evidence="2 3">DSM 44348</strain>
    </source>
</reference>
<protein>
    <submittedName>
        <fullName evidence="2">Uncharacterized protein</fullName>
    </submittedName>
</protein>
<dbReference type="Proteomes" id="UP000274843">
    <property type="component" value="Unassembled WGS sequence"/>
</dbReference>
<feature type="transmembrane region" description="Helical" evidence="1">
    <location>
        <begin position="95"/>
        <end position="119"/>
    </location>
</feature>
<evidence type="ECO:0000256" key="1">
    <source>
        <dbReference type="SAM" id="Phobius"/>
    </source>
</evidence>
<keyword evidence="3" id="KW-1185">Reference proteome</keyword>
<evidence type="ECO:0000313" key="3">
    <source>
        <dbReference type="Proteomes" id="UP000274843"/>
    </source>
</evidence>
<feature type="transmembrane region" description="Helical" evidence="1">
    <location>
        <begin position="66"/>
        <end position="83"/>
    </location>
</feature>
<keyword evidence="1" id="KW-0812">Transmembrane</keyword>
<keyword evidence="1" id="KW-0472">Membrane</keyword>